<feature type="domain" description="HTH cro/C1-type" evidence="1">
    <location>
        <begin position="12"/>
        <end position="63"/>
    </location>
</feature>
<dbReference type="Gene3D" id="1.10.260.40">
    <property type="entry name" value="lambda repressor-like DNA-binding domains"/>
    <property type="match status" value="1"/>
</dbReference>
<protein>
    <submittedName>
        <fullName evidence="2">Helix-turn-helix domain-containing protein</fullName>
    </submittedName>
</protein>
<dbReference type="EMBL" id="JANDBC010000001">
    <property type="protein sequence ID" value="MCP9291562.1"/>
    <property type="molecule type" value="Genomic_DNA"/>
</dbReference>
<accession>A0A9X2L3G1</accession>
<dbReference type="PROSITE" id="PS50943">
    <property type="entry name" value="HTH_CROC1"/>
    <property type="match status" value="1"/>
</dbReference>
<dbReference type="InterPro" id="IPR010982">
    <property type="entry name" value="Lambda_DNA-bd_dom_sf"/>
</dbReference>
<organism evidence="2 3">
    <name type="scientific">Gracilimonas sediminicola</name>
    <dbReference type="NCBI Taxonomy" id="2952158"/>
    <lineage>
        <taxon>Bacteria</taxon>
        <taxon>Pseudomonadati</taxon>
        <taxon>Balneolota</taxon>
        <taxon>Balneolia</taxon>
        <taxon>Balneolales</taxon>
        <taxon>Balneolaceae</taxon>
        <taxon>Gracilimonas</taxon>
    </lineage>
</organism>
<gene>
    <name evidence="2" type="ORF">NM125_08210</name>
</gene>
<proteinExistence type="predicted"/>
<dbReference type="SUPFAM" id="SSF47413">
    <property type="entry name" value="lambda repressor-like DNA-binding domains"/>
    <property type="match status" value="1"/>
</dbReference>
<reference evidence="2" key="1">
    <citation type="submission" date="2022-06" db="EMBL/GenBank/DDBJ databases">
        <title>Gracilimonas sp. CAU 1638 isolated from sea sediment.</title>
        <authorList>
            <person name="Kim W."/>
        </authorList>
    </citation>
    <scope>NUCLEOTIDE SEQUENCE</scope>
    <source>
        <strain evidence="2">CAU 1638</strain>
    </source>
</reference>
<dbReference type="Pfam" id="PF01381">
    <property type="entry name" value="HTH_3"/>
    <property type="match status" value="1"/>
</dbReference>
<evidence type="ECO:0000313" key="2">
    <source>
        <dbReference type="EMBL" id="MCP9291562.1"/>
    </source>
</evidence>
<name>A0A9X2L3G1_9BACT</name>
<dbReference type="SMART" id="SM00530">
    <property type="entry name" value="HTH_XRE"/>
    <property type="match status" value="1"/>
</dbReference>
<evidence type="ECO:0000259" key="1">
    <source>
        <dbReference type="PROSITE" id="PS50943"/>
    </source>
</evidence>
<dbReference type="AlphaFoldDB" id="A0A9X2L3G1"/>
<dbReference type="CDD" id="cd00093">
    <property type="entry name" value="HTH_XRE"/>
    <property type="match status" value="1"/>
</dbReference>
<dbReference type="InterPro" id="IPR001387">
    <property type="entry name" value="Cro/C1-type_HTH"/>
</dbReference>
<dbReference type="GO" id="GO:0003677">
    <property type="term" value="F:DNA binding"/>
    <property type="evidence" value="ECO:0007669"/>
    <property type="project" value="InterPro"/>
</dbReference>
<dbReference type="RefSeq" id="WP_255134426.1">
    <property type="nucleotide sequence ID" value="NZ_JANDBC010000001.1"/>
</dbReference>
<keyword evidence="3" id="KW-1185">Reference proteome</keyword>
<sequence length="78" mass="8863">MNYFGKLIRCHRKQSNLTQVQLADLAGVGKTVVFDIEHGKETVQFESFQKVCSVLNIDIKLESPLMDYCLKEVSNEKG</sequence>
<dbReference type="Proteomes" id="UP001139125">
    <property type="component" value="Unassembled WGS sequence"/>
</dbReference>
<comment type="caution">
    <text evidence="2">The sequence shown here is derived from an EMBL/GenBank/DDBJ whole genome shotgun (WGS) entry which is preliminary data.</text>
</comment>
<evidence type="ECO:0000313" key="3">
    <source>
        <dbReference type="Proteomes" id="UP001139125"/>
    </source>
</evidence>